<organism evidence="2 3">
    <name type="scientific">Belliella alkalica</name>
    <dbReference type="NCBI Taxonomy" id="1730871"/>
    <lineage>
        <taxon>Bacteria</taxon>
        <taxon>Pseudomonadati</taxon>
        <taxon>Bacteroidota</taxon>
        <taxon>Cytophagia</taxon>
        <taxon>Cytophagales</taxon>
        <taxon>Cyclobacteriaceae</taxon>
        <taxon>Belliella</taxon>
    </lineage>
</organism>
<keyword evidence="3" id="KW-1185">Reference proteome</keyword>
<comment type="caution">
    <text evidence="2">The sequence shown here is derived from an EMBL/GenBank/DDBJ whole genome shotgun (WGS) entry which is preliminary data.</text>
</comment>
<evidence type="ECO:0000313" key="3">
    <source>
        <dbReference type="Proteomes" id="UP001165430"/>
    </source>
</evidence>
<accession>A0ABS9VAY8</accession>
<keyword evidence="1" id="KW-0732">Signal</keyword>
<protein>
    <recommendedName>
        <fullName evidence="4">Outer membrane protein beta-barrel domain-containing protein</fullName>
    </recommendedName>
</protein>
<evidence type="ECO:0008006" key="4">
    <source>
        <dbReference type="Google" id="ProtNLM"/>
    </source>
</evidence>
<gene>
    <name evidence="2" type="ORF">MM213_06350</name>
</gene>
<reference evidence="2" key="1">
    <citation type="submission" date="2022-03" db="EMBL/GenBank/DDBJ databases">
        <title>De novo assembled genomes of Belliella spp. (Cyclobacteriaceae) strains.</title>
        <authorList>
            <person name="Szabo A."/>
            <person name="Korponai K."/>
            <person name="Felfoldi T."/>
        </authorList>
    </citation>
    <scope>NUCLEOTIDE SEQUENCE</scope>
    <source>
        <strain evidence="2">DSM 111903</strain>
    </source>
</reference>
<sequence>MKKIKFLFVLLICFFWIESIAQNNTEFKSQRKYSKSYDEENLKLLESNDTLNVFINGEKKVTFLWDNISYLNRFEGFEKEIDTLFILFDQLDLDFVNNAYDITFSPQTKELLIKKHDSQKLKAENDQIIPLVRHTLTFVYRKIHKGEVKLYLGEIDELKVWKEAGLTERIKNLYELNDWKNKYFTNVFSKDLIIKENGEQEVITYKNIERSKTLSFHLNMGVNVVANNFPAVTEFSLMYNLGRSNKRLGLDLGFGLYHKNFSFVSKNDDNSFSITNDGFLGAGINVSPQQNIYSIRYGRLIGSNNSFFNTYRNNLGFEVGIRGPFKVNLDYISEKMFSGRTMIAFGITTRFF</sequence>
<dbReference type="EMBL" id="JAKZGO010000004">
    <property type="protein sequence ID" value="MCH7413095.1"/>
    <property type="molecule type" value="Genomic_DNA"/>
</dbReference>
<name>A0ABS9VAY8_9BACT</name>
<dbReference type="RefSeq" id="WP_241410647.1">
    <property type="nucleotide sequence ID" value="NZ_JAKZGO010000004.1"/>
</dbReference>
<feature type="signal peptide" evidence="1">
    <location>
        <begin position="1"/>
        <end position="21"/>
    </location>
</feature>
<evidence type="ECO:0000256" key="1">
    <source>
        <dbReference type="SAM" id="SignalP"/>
    </source>
</evidence>
<evidence type="ECO:0000313" key="2">
    <source>
        <dbReference type="EMBL" id="MCH7413095.1"/>
    </source>
</evidence>
<dbReference type="Proteomes" id="UP001165430">
    <property type="component" value="Unassembled WGS sequence"/>
</dbReference>
<proteinExistence type="predicted"/>
<feature type="chain" id="PRO_5045680243" description="Outer membrane protein beta-barrel domain-containing protein" evidence="1">
    <location>
        <begin position="22"/>
        <end position="352"/>
    </location>
</feature>